<proteinExistence type="inferred from homology"/>
<keyword evidence="3 11" id="KW-0328">Glycosyltransferase</keyword>
<keyword evidence="5 12" id="KW-0812">Transmembrane</keyword>
<dbReference type="InterPro" id="IPR035595">
    <property type="entry name" value="UDP_glycos_trans_CS"/>
</dbReference>
<evidence type="ECO:0000313" key="13">
    <source>
        <dbReference type="EMBL" id="CAH1389494.1"/>
    </source>
</evidence>
<evidence type="ECO:0000256" key="10">
    <source>
        <dbReference type="ARBA" id="ARBA00046288"/>
    </source>
</evidence>
<dbReference type="EC" id="2.4.1.17" evidence="12"/>
<feature type="chain" id="PRO_5040537836" description="UDP-glucuronosyltransferase" evidence="12">
    <location>
        <begin position="17"/>
        <end position="514"/>
    </location>
</feature>
<evidence type="ECO:0000256" key="3">
    <source>
        <dbReference type="ARBA" id="ARBA00022676"/>
    </source>
</evidence>
<evidence type="ECO:0000313" key="14">
    <source>
        <dbReference type="Proteomes" id="UP001152798"/>
    </source>
</evidence>
<keyword evidence="14" id="KW-1185">Reference proteome</keyword>
<evidence type="ECO:0000256" key="5">
    <source>
        <dbReference type="ARBA" id="ARBA00022692"/>
    </source>
</evidence>
<dbReference type="GO" id="GO:0015020">
    <property type="term" value="F:glucuronosyltransferase activity"/>
    <property type="evidence" value="ECO:0007669"/>
    <property type="project" value="UniProtKB-EC"/>
</dbReference>
<dbReference type="FunFam" id="3.40.50.2000:FF:000050">
    <property type="entry name" value="UDP-glucuronosyltransferase"/>
    <property type="match status" value="1"/>
</dbReference>
<dbReference type="SUPFAM" id="SSF53756">
    <property type="entry name" value="UDP-Glycosyltransferase/glycogen phosphorylase"/>
    <property type="match status" value="1"/>
</dbReference>
<dbReference type="OrthoDB" id="5835829at2759"/>
<dbReference type="PANTHER" id="PTHR48043">
    <property type="entry name" value="EG:EG0003.4 PROTEIN-RELATED"/>
    <property type="match status" value="1"/>
</dbReference>
<protein>
    <recommendedName>
        <fullName evidence="12">UDP-glucuronosyltransferase</fullName>
        <ecNumber evidence="12">2.4.1.17</ecNumber>
    </recommendedName>
</protein>
<evidence type="ECO:0000256" key="1">
    <source>
        <dbReference type="ARBA" id="ARBA00004240"/>
    </source>
</evidence>
<evidence type="ECO:0000256" key="8">
    <source>
        <dbReference type="ARBA" id="ARBA00023136"/>
    </source>
</evidence>
<keyword evidence="9" id="KW-0325">Glycoprotein</keyword>
<evidence type="ECO:0000256" key="6">
    <source>
        <dbReference type="ARBA" id="ARBA00022824"/>
    </source>
</evidence>
<keyword evidence="12" id="KW-0732">Signal</keyword>
<dbReference type="EMBL" id="OV725077">
    <property type="protein sequence ID" value="CAH1389494.1"/>
    <property type="molecule type" value="Genomic_DNA"/>
</dbReference>
<evidence type="ECO:0000256" key="9">
    <source>
        <dbReference type="ARBA" id="ARBA00023180"/>
    </source>
</evidence>
<dbReference type="PROSITE" id="PS00375">
    <property type="entry name" value="UDPGT"/>
    <property type="match status" value="1"/>
</dbReference>
<keyword evidence="4 11" id="KW-0808">Transferase</keyword>
<evidence type="ECO:0000256" key="11">
    <source>
        <dbReference type="RuleBase" id="RU003718"/>
    </source>
</evidence>
<dbReference type="InterPro" id="IPR002213">
    <property type="entry name" value="UDP_glucos_trans"/>
</dbReference>
<keyword evidence="8 12" id="KW-0472">Membrane</keyword>
<evidence type="ECO:0000256" key="7">
    <source>
        <dbReference type="ARBA" id="ARBA00022989"/>
    </source>
</evidence>
<keyword evidence="7 12" id="KW-1133">Transmembrane helix</keyword>
<accession>A0A9P0E6U6</accession>
<feature type="signal peptide" evidence="12">
    <location>
        <begin position="1"/>
        <end position="16"/>
    </location>
</feature>
<keyword evidence="6" id="KW-0256">Endoplasmic reticulum</keyword>
<gene>
    <name evidence="13" type="ORF">NEZAVI_LOCUS895</name>
</gene>
<comment type="similarity">
    <text evidence="2 11">Belongs to the UDP-glycosyltransferase family.</text>
</comment>
<dbReference type="Proteomes" id="UP001152798">
    <property type="component" value="Chromosome 1"/>
</dbReference>
<evidence type="ECO:0000256" key="4">
    <source>
        <dbReference type="ARBA" id="ARBA00022679"/>
    </source>
</evidence>
<evidence type="ECO:0000256" key="2">
    <source>
        <dbReference type="ARBA" id="ARBA00009995"/>
    </source>
</evidence>
<feature type="transmembrane region" description="Helical" evidence="12">
    <location>
        <begin position="478"/>
        <end position="498"/>
    </location>
</feature>
<dbReference type="Gene3D" id="3.40.50.2000">
    <property type="entry name" value="Glycogen Phosphorylase B"/>
    <property type="match status" value="1"/>
</dbReference>
<dbReference type="AlphaFoldDB" id="A0A9P0E6U6"/>
<evidence type="ECO:0000256" key="12">
    <source>
        <dbReference type="RuleBase" id="RU362059"/>
    </source>
</evidence>
<comment type="subcellular location">
    <subcellularLocation>
        <location evidence="10">Endomembrane system</location>
        <topology evidence="10">Single-pass type I membrane protein</topology>
    </subcellularLocation>
    <subcellularLocation>
        <location evidence="1">Endoplasmic reticulum</location>
    </subcellularLocation>
    <subcellularLocation>
        <location evidence="12">Membrane</location>
        <topology evidence="12">Single-pass membrane protein</topology>
    </subcellularLocation>
</comment>
<dbReference type="PANTHER" id="PTHR48043:SF159">
    <property type="entry name" value="EG:EG0003.4 PROTEIN-RELATED"/>
    <property type="match status" value="1"/>
</dbReference>
<dbReference type="Pfam" id="PF00201">
    <property type="entry name" value="UDPGT"/>
    <property type="match status" value="1"/>
</dbReference>
<sequence length="514" mass="59710">MVLWLCFLITVTVAESARILAFFPMPIPSHHFIFRPVIEGLSKNGHDIVYVSAFPYEEIPKNITQIDLSKYDIMEEYKSYGDLKVHEMGLLEYTRFMYSFGEVMARYYVGSKEVQDLIHSNQRFDAVMFESYFYQEYLSGFIHKFDAIAIEVITLGDCAWVNEMSGLPDNPAYQVDFKSGLSSNMNFLQKLYNVYVTTSTVLSSYFYLYYNQKPIMDRYFNYTGWESRPSIDVLARNRSLILTNFDQVFADTYPMAPHRKDIGGINIKTPKPLPEDMDKFMNDSEHGVIYMSLGSHISPANFKDEMRAFFDVFRDLPQRVMLKYDSEEDSQIPPNVKVSKWFPQQDILAHKKCVLFITHGGLLSLSEAIYYGVPLIGIPIIADQGKNMAMMESKGIGRMLNLNNITRDTASWAIREVLSNNRYREEVLRRSKILKDKRYTPVEEAVYWIEHTLKYPFTLTPKSLGLTATELHLLDVKIFVTLGLLLVLFMIYFFTNLIKNIVLKTRRKPKQKVQ</sequence>
<dbReference type="CDD" id="cd03784">
    <property type="entry name" value="GT1_Gtf-like"/>
    <property type="match status" value="1"/>
</dbReference>
<reference evidence="13" key="1">
    <citation type="submission" date="2022-01" db="EMBL/GenBank/DDBJ databases">
        <authorList>
            <person name="King R."/>
        </authorList>
    </citation>
    <scope>NUCLEOTIDE SEQUENCE</scope>
</reference>
<comment type="catalytic activity">
    <reaction evidence="12">
        <text>glucuronate acceptor + UDP-alpha-D-glucuronate = acceptor beta-D-glucuronoside + UDP + H(+)</text>
        <dbReference type="Rhea" id="RHEA:21032"/>
        <dbReference type="ChEBI" id="CHEBI:15378"/>
        <dbReference type="ChEBI" id="CHEBI:58052"/>
        <dbReference type="ChEBI" id="CHEBI:58223"/>
        <dbReference type="ChEBI" id="CHEBI:132367"/>
        <dbReference type="ChEBI" id="CHEBI:132368"/>
        <dbReference type="EC" id="2.4.1.17"/>
    </reaction>
</comment>
<dbReference type="GO" id="GO:0016020">
    <property type="term" value="C:membrane"/>
    <property type="evidence" value="ECO:0007669"/>
    <property type="project" value="UniProtKB-SubCell"/>
</dbReference>
<dbReference type="InterPro" id="IPR050271">
    <property type="entry name" value="UDP-glycosyltransferase"/>
</dbReference>
<organism evidence="13 14">
    <name type="scientific">Nezara viridula</name>
    <name type="common">Southern green stink bug</name>
    <name type="synonym">Cimex viridulus</name>
    <dbReference type="NCBI Taxonomy" id="85310"/>
    <lineage>
        <taxon>Eukaryota</taxon>
        <taxon>Metazoa</taxon>
        <taxon>Ecdysozoa</taxon>
        <taxon>Arthropoda</taxon>
        <taxon>Hexapoda</taxon>
        <taxon>Insecta</taxon>
        <taxon>Pterygota</taxon>
        <taxon>Neoptera</taxon>
        <taxon>Paraneoptera</taxon>
        <taxon>Hemiptera</taxon>
        <taxon>Heteroptera</taxon>
        <taxon>Panheteroptera</taxon>
        <taxon>Pentatomomorpha</taxon>
        <taxon>Pentatomoidea</taxon>
        <taxon>Pentatomidae</taxon>
        <taxon>Pentatominae</taxon>
        <taxon>Nezara</taxon>
    </lineage>
</organism>
<name>A0A9P0E6U6_NEZVI</name>
<dbReference type="GO" id="GO:0005783">
    <property type="term" value="C:endoplasmic reticulum"/>
    <property type="evidence" value="ECO:0007669"/>
    <property type="project" value="UniProtKB-SubCell"/>
</dbReference>